<dbReference type="Pfam" id="PF06949">
    <property type="entry name" value="DUF1292"/>
    <property type="match status" value="1"/>
</dbReference>
<accession>A0A1H9ZQJ4</accession>
<keyword evidence="2" id="KW-1185">Reference proteome</keyword>
<dbReference type="InterPro" id="IPR009711">
    <property type="entry name" value="UPF0473"/>
</dbReference>
<evidence type="ECO:0000313" key="1">
    <source>
        <dbReference type="EMBL" id="SES83939.1"/>
    </source>
</evidence>
<reference evidence="1 2" key="1">
    <citation type="submission" date="2016-10" db="EMBL/GenBank/DDBJ databases">
        <authorList>
            <person name="de Groot N.N."/>
        </authorList>
    </citation>
    <scope>NUCLEOTIDE SEQUENCE [LARGE SCALE GENOMIC DNA]</scope>
    <source>
        <strain evidence="1 2">DSM 1801</strain>
    </source>
</reference>
<dbReference type="STRING" id="29364.SAMN04487772_10465"/>
<dbReference type="OrthoDB" id="1934714at2"/>
<dbReference type="Proteomes" id="UP000199800">
    <property type="component" value="Unassembled WGS sequence"/>
</dbReference>
<dbReference type="EMBL" id="FOHN01000004">
    <property type="protein sequence ID" value="SES83939.1"/>
    <property type="molecule type" value="Genomic_DNA"/>
</dbReference>
<evidence type="ECO:0008006" key="3">
    <source>
        <dbReference type="Google" id="ProtNLM"/>
    </source>
</evidence>
<protein>
    <recommendedName>
        <fullName evidence="3">DUF1292 domain-containing protein</fullName>
    </recommendedName>
</protein>
<name>A0A1H9ZQJ4_9FIRM</name>
<dbReference type="RefSeq" id="WP_092476579.1">
    <property type="nucleotide sequence ID" value="NZ_FOHN01000004.1"/>
</dbReference>
<sequence>MENSEKLVFTSEDGEEIEFYVLEETKINGRNYLLVADDNEGEEANAMILADVSEPEAAEAVYEPVEDEEQLAALSKVFTELADDLDIELE</sequence>
<dbReference type="AlphaFoldDB" id="A0A1H9ZQJ4"/>
<organism evidence="1 2">
    <name type="scientific">[Clostridium] polysaccharolyticum</name>
    <dbReference type="NCBI Taxonomy" id="29364"/>
    <lineage>
        <taxon>Bacteria</taxon>
        <taxon>Bacillati</taxon>
        <taxon>Bacillota</taxon>
        <taxon>Clostridia</taxon>
        <taxon>Lachnospirales</taxon>
        <taxon>Lachnospiraceae</taxon>
    </lineage>
</organism>
<gene>
    <name evidence="1" type="ORF">SAMN04487772_10465</name>
</gene>
<evidence type="ECO:0000313" key="2">
    <source>
        <dbReference type="Proteomes" id="UP000199800"/>
    </source>
</evidence>
<proteinExistence type="predicted"/>